<organism evidence="1 2">
    <name type="scientific">Arctium lappa</name>
    <name type="common">Greater burdock</name>
    <name type="synonym">Lappa major</name>
    <dbReference type="NCBI Taxonomy" id="4217"/>
    <lineage>
        <taxon>Eukaryota</taxon>
        <taxon>Viridiplantae</taxon>
        <taxon>Streptophyta</taxon>
        <taxon>Embryophyta</taxon>
        <taxon>Tracheophyta</taxon>
        <taxon>Spermatophyta</taxon>
        <taxon>Magnoliopsida</taxon>
        <taxon>eudicotyledons</taxon>
        <taxon>Gunneridae</taxon>
        <taxon>Pentapetalae</taxon>
        <taxon>asterids</taxon>
        <taxon>campanulids</taxon>
        <taxon>Asterales</taxon>
        <taxon>Asteraceae</taxon>
        <taxon>Carduoideae</taxon>
        <taxon>Cardueae</taxon>
        <taxon>Arctiinae</taxon>
        <taxon>Arctium</taxon>
    </lineage>
</organism>
<dbReference type="EMBL" id="CM042050">
    <property type="protein sequence ID" value="KAI3735597.1"/>
    <property type="molecule type" value="Genomic_DNA"/>
</dbReference>
<proteinExistence type="predicted"/>
<gene>
    <name evidence="1" type="ORF">L6452_15104</name>
</gene>
<sequence>MGGSSLAMAQGAELRFRAPLANYHAGSLIFSSLFRRVTWVWLLANIAQIRGSHLTAQWKVFLQKRAVNHLF</sequence>
<evidence type="ECO:0000313" key="1">
    <source>
        <dbReference type="EMBL" id="KAI3735597.1"/>
    </source>
</evidence>
<dbReference type="Proteomes" id="UP001055879">
    <property type="component" value="Linkage Group LG04"/>
</dbReference>
<comment type="caution">
    <text evidence="1">The sequence shown here is derived from an EMBL/GenBank/DDBJ whole genome shotgun (WGS) entry which is preliminary data.</text>
</comment>
<keyword evidence="2" id="KW-1185">Reference proteome</keyword>
<protein>
    <submittedName>
        <fullName evidence="1">Uncharacterized protein</fullName>
    </submittedName>
</protein>
<reference evidence="1 2" key="2">
    <citation type="journal article" date="2022" name="Mol. Ecol. Resour.">
        <title>The genomes of chicory, endive, great burdock and yacon provide insights into Asteraceae paleo-polyploidization history and plant inulin production.</title>
        <authorList>
            <person name="Fan W."/>
            <person name="Wang S."/>
            <person name="Wang H."/>
            <person name="Wang A."/>
            <person name="Jiang F."/>
            <person name="Liu H."/>
            <person name="Zhao H."/>
            <person name="Xu D."/>
            <person name="Zhang Y."/>
        </authorList>
    </citation>
    <scope>NUCLEOTIDE SEQUENCE [LARGE SCALE GENOMIC DNA]</scope>
    <source>
        <strain evidence="2">cv. Niubang</strain>
    </source>
</reference>
<evidence type="ECO:0000313" key="2">
    <source>
        <dbReference type="Proteomes" id="UP001055879"/>
    </source>
</evidence>
<reference evidence="2" key="1">
    <citation type="journal article" date="2022" name="Mol. Ecol. Resour.">
        <title>The genomes of chicory, endive, great burdock and yacon provide insights into Asteraceae palaeo-polyploidization history and plant inulin production.</title>
        <authorList>
            <person name="Fan W."/>
            <person name="Wang S."/>
            <person name="Wang H."/>
            <person name="Wang A."/>
            <person name="Jiang F."/>
            <person name="Liu H."/>
            <person name="Zhao H."/>
            <person name="Xu D."/>
            <person name="Zhang Y."/>
        </authorList>
    </citation>
    <scope>NUCLEOTIDE SEQUENCE [LARGE SCALE GENOMIC DNA]</scope>
    <source>
        <strain evidence="2">cv. Niubang</strain>
    </source>
</reference>
<accession>A0ACB9CNF2</accession>
<name>A0ACB9CNF2_ARCLA</name>